<feature type="transmembrane region" description="Helical" evidence="6">
    <location>
        <begin position="290"/>
        <end position="316"/>
    </location>
</feature>
<keyword evidence="4 6" id="KW-1133">Transmembrane helix</keyword>
<dbReference type="OrthoDB" id="3542905at2"/>
<comment type="caution">
    <text evidence="8">The sequence shown here is derived from an EMBL/GenBank/DDBJ whole genome shotgun (WGS) entry which is preliminary data.</text>
</comment>
<dbReference type="Pfam" id="PF06271">
    <property type="entry name" value="RDD"/>
    <property type="match status" value="1"/>
</dbReference>
<accession>A0A366M6A9</accession>
<reference evidence="8 9" key="1">
    <citation type="submission" date="2018-06" db="EMBL/GenBank/DDBJ databases">
        <title>Sphaerisporangium craniellae sp. nov., isolated from a marine sponge in the South China Sea.</title>
        <authorList>
            <person name="Li L."/>
        </authorList>
    </citation>
    <scope>NUCLEOTIDE SEQUENCE [LARGE SCALE GENOMIC DNA]</scope>
    <source>
        <strain evidence="8 9">LHW63015</strain>
    </source>
</reference>
<evidence type="ECO:0000259" key="7">
    <source>
        <dbReference type="Pfam" id="PF06271"/>
    </source>
</evidence>
<evidence type="ECO:0000256" key="3">
    <source>
        <dbReference type="ARBA" id="ARBA00022692"/>
    </source>
</evidence>
<feature type="transmembrane region" description="Helical" evidence="6">
    <location>
        <begin position="78"/>
        <end position="101"/>
    </location>
</feature>
<proteinExistence type="predicted"/>
<dbReference type="AlphaFoldDB" id="A0A366M6A9"/>
<name>A0A366M6A9_9ACTN</name>
<evidence type="ECO:0000256" key="5">
    <source>
        <dbReference type="ARBA" id="ARBA00023136"/>
    </source>
</evidence>
<evidence type="ECO:0000256" key="2">
    <source>
        <dbReference type="ARBA" id="ARBA00022475"/>
    </source>
</evidence>
<keyword evidence="5 6" id="KW-0472">Membrane</keyword>
<keyword evidence="3 6" id="KW-0812">Transmembrane</keyword>
<protein>
    <recommendedName>
        <fullName evidence="7">RDD domain-containing protein</fullName>
    </recommendedName>
</protein>
<keyword evidence="9" id="KW-1185">Reference proteome</keyword>
<feature type="domain" description="RDD" evidence="7">
    <location>
        <begin position="183"/>
        <end position="328"/>
    </location>
</feature>
<evidence type="ECO:0000313" key="9">
    <source>
        <dbReference type="Proteomes" id="UP000253303"/>
    </source>
</evidence>
<evidence type="ECO:0000256" key="6">
    <source>
        <dbReference type="SAM" id="Phobius"/>
    </source>
</evidence>
<organism evidence="8 9">
    <name type="scientific">Spongiactinospora rosea</name>
    <dbReference type="NCBI Taxonomy" id="2248750"/>
    <lineage>
        <taxon>Bacteria</taxon>
        <taxon>Bacillati</taxon>
        <taxon>Actinomycetota</taxon>
        <taxon>Actinomycetes</taxon>
        <taxon>Streptosporangiales</taxon>
        <taxon>Streptosporangiaceae</taxon>
        <taxon>Spongiactinospora</taxon>
    </lineage>
</organism>
<dbReference type="PANTHER" id="PTHR36115">
    <property type="entry name" value="PROLINE-RICH ANTIGEN HOMOLOG-RELATED"/>
    <property type="match status" value="1"/>
</dbReference>
<evidence type="ECO:0000313" key="8">
    <source>
        <dbReference type="EMBL" id="RBQ21353.1"/>
    </source>
</evidence>
<dbReference type="GO" id="GO:0005886">
    <property type="term" value="C:plasma membrane"/>
    <property type="evidence" value="ECO:0007669"/>
    <property type="project" value="UniProtKB-SubCell"/>
</dbReference>
<evidence type="ECO:0000256" key="1">
    <source>
        <dbReference type="ARBA" id="ARBA00004651"/>
    </source>
</evidence>
<feature type="transmembrane region" description="Helical" evidence="6">
    <location>
        <begin position="12"/>
        <end position="33"/>
    </location>
</feature>
<feature type="transmembrane region" description="Helical" evidence="6">
    <location>
        <begin position="113"/>
        <end position="132"/>
    </location>
</feature>
<comment type="subcellular location">
    <subcellularLocation>
        <location evidence="1">Cell membrane</location>
        <topology evidence="1">Multi-pass membrane protein</topology>
    </subcellularLocation>
</comment>
<dbReference type="EMBL" id="QMEY01000001">
    <property type="protein sequence ID" value="RBQ21353.1"/>
    <property type="molecule type" value="Genomic_DNA"/>
</dbReference>
<dbReference type="InterPro" id="IPR010432">
    <property type="entry name" value="RDD"/>
</dbReference>
<dbReference type="InterPro" id="IPR051791">
    <property type="entry name" value="Pra-immunoreactive"/>
</dbReference>
<feature type="transmembrane region" description="Helical" evidence="6">
    <location>
        <begin position="152"/>
        <end position="173"/>
    </location>
</feature>
<feature type="transmembrane region" description="Helical" evidence="6">
    <location>
        <begin position="232"/>
        <end position="254"/>
    </location>
</feature>
<keyword evidence="2" id="KW-1003">Cell membrane</keyword>
<dbReference type="RefSeq" id="WP_113977778.1">
    <property type="nucleotide sequence ID" value="NZ_QMEY01000001.1"/>
</dbReference>
<gene>
    <name evidence="8" type="ORF">DP939_01135</name>
</gene>
<sequence>MGERSKVERLSRLRTSVLVGWGVAAGVAGVPTWEGWRRAQIEEYVPPFGEGDIYGMVCFYNSGTSLSPLAPLRRDLEVVLEIAVGWAVPVLVVLVGLVAVLGGRDLGVTARRVAGLLVVGALIGPLASLYSVRGVCRETVPLFSADWFREVAGAWGVGQGCLLGAAALVFVVGERGESLGGVVWRRAAAGLVDYLVIVTVLSVGVGVAWPLIDRRFSVRMGTGLLERVEGDVFGGSVKLGELALLGGVFLYFWVQHAVWGRTLGKRLLGVRVVAASAGGRLGAGRAAIRALVFPVLALVPEVGLWCLVVVGLWMLLDPEGRVLHDRWLGAAVVRDRR</sequence>
<evidence type="ECO:0000256" key="4">
    <source>
        <dbReference type="ARBA" id="ARBA00022989"/>
    </source>
</evidence>
<dbReference type="Proteomes" id="UP000253303">
    <property type="component" value="Unassembled WGS sequence"/>
</dbReference>
<feature type="transmembrane region" description="Helical" evidence="6">
    <location>
        <begin position="194"/>
        <end position="212"/>
    </location>
</feature>